<dbReference type="Proteomes" id="UP000002254">
    <property type="component" value="Chromosome 10"/>
</dbReference>
<keyword evidence="5" id="KW-0812">Transmembrane</keyword>
<protein>
    <recommendedName>
        <fullName evidence="2">Protein LLP homolog</fullName>
    </recommendedName>
    <alternativeName>
        <fullName evidence="3">Protein LAPS18-like</fullName>
    </alternativeName>
</protein>
<dbReference type="Ensembl" id="ENSCAFT00000103687.1">
    <property type="protein sequence ID" value="ENSCAFP00000075343.1"/>
    <property type="gene ID" value="ENSCAFG00000030531.3"/>
</dbReference>
<reference evidence="6 7" key="1">
    <citation type="journal article" date="2005" name="Nature">
        <title>Genome sequence, comparative analysis and haplotype structure of the domestic dog.</title>
        <authorList>
            <consortium name="Broad Sequencing Platform"/>
            <person name="Lindblad-Toh K."/>
            <person name="Wade C.M."/>
            <person name="Mikkelsen T.S."/>
            <person name="Karlsson E.K."/>
            <person name="Jaffe D.B."/>
            <person name="Kamal M."/>
            <person name="Clamp M."/>
            <person name="Chang J.L."/>
            <person name="Kulbokas E.J. III"/>
            <person name="Zody M.C."/>
            <person name="Mauceli E."/>
            <person name="Xie X."/>
            <person name="Breen M."/>
            <person name="Wayne R.K."/>
            <person name="Ostrander E.A."/>
            <person name="Ponting C.P."/>
            <person name="Galibert F."/>
            <person name="Smith D.R."/>
            <person name="DeJong P.J."/>
            <person name="Kirkness E."/>
            <person name="Alvarez P."/>
            <person name="Biagi T."/>
            <person name="Brockman W."/>
            <person name="Butler J."/>
            <person name="Chin C.W."/>
            <person name="Cook A."/>
            <person name="Cuff J."/>
            <person name="Daly M.J."/>
            <person name="DeCaprio D."/>
            <person name="Gnerre S."/>
            <person name="Grabherr M."/>
            <person name="Kellis M."/>
            <person name="Kleber M."/>
            <person name="Bardeleben C."/>
            <person name="Goodstadt L."/>
            <person name="Heger A."/>
            <person name="Hitte C."/>
            <person name="Kim L."/>
            <person name="Koepfli K.P."/>
            <person name="Parker H.G."/>
            <person name="Pollinger J.P."/>
            <person name="Searle S.M."/>
            <person name="Sutter N.B."/>
            <person name="Thomas R."/>
            <person name="Webber C."/>
            <person name="Baldwin J."/>
            <person name="Abebe A."/>
            <person name="Abouelleil A."/>
            <person name="Aftuck L."/>
            <person name="Ait-Zahra M."/>
            <person name="Aldredge T."/>
            <person name="Allen N."/>
            <person name="An P."/>
            <person name="Anderson S."/>
            <person name="Antoine C."/>
            <person name="Arachchi H."/>
            <person name="Aslam A."/>
            <person name="Ayotte L."/>
            <person name="Bachantsang P."/>
            <person name="Barry A."/>
            <person name="Bayul T."/>
            <person name="Benamara M."/>
            <person name="Berlin A."/>
            <person name="Bessette D."/>
            <person name="Blitshteyn B."/>
            <person name="Bloom T."/>
            <person name="Blye J."/>
            <person name="Boguslavskiy L."/>
            <person name="Bonnet C."/>
            <person name="Boukhgalter B."/>
            <person name="Brown A."/>
            <person name="Cahill P."/>
            <person name="Calixte N."/>
            <person name="Camarata J."/>
            <person name="Cheshatsang Y."/>
            <person name="Chu J."/>
            <person name="Citroen M."/>
            <person name="Collymore A."/>
            <person name="Cooke P."/>
            <person name="Dawoe T."/>
            <person name="Daza R."/>
            <person name="Decktor K."/>
            <person name="DeGray S."/>
            <person name="Dhargay N."/>
            <person name="Dooley K."/>
            <person name="Dooley K."/>
            <person name="Dorje P."/>
            <person name="Dorjee K."/>
            <person name="Dorris L."/>
            <person name="Duffey N."/>
            <person name="Dupes A."/>
            <person name="Egbiremolen O."/>
            <person name="Elong R."/>
            <person name="Falk J."/>
            <person name="Farina A."/>
            <person name="Faro S."/>
            <person name="Ferguson D."/>
            <person name="Ferreira P."/>
            <person name="Fisher S."/>
            <person name="FitzGerald M."/>
            <person name="Foley K."/>
            <person name="Foley C."/>
            <person name="Franke A."/>
            <person name="Friedrich D."/>
            <person name="Gage D."/>
            <person name="Garber M."/>
            <person name="Gearin G."/>
            <person name="Giannoukos G."/>
            <person name="Goode T."/>
            <person name="Goyette A."/>
            <person name="Graham J."/>
            <person name="Grandbois E."/>
            <person name="Gyaltsen K."/>
            <person name="Hafez N."/>
            <person name="Hagopian D."/>
            <person name="Hagos B."/>
            <person name="Hall J."/>
            <person name="Healy C."/>
            <person name="Hegarty R."/>
            <person name="Honan T."/>
            <person name="Horn A."/>
            <person name="Houde N."/>
            <person name="Hughes L."/>
            <person name="Hunnicutt L."/>
            <person name="Husby M."/>
            <person name="Jester B."/>
            <person name="Jones C."/>
            <person name="Kamat A."/>
            <person name="Kanga B."/>
            <person name="Kells C."/>
            <person name="Khazanovich D."/>
            <person name="Kieu A.C."/>
            <person name="Kisner P."/>
            <person name="Kumar M."/>
            <person name="Lance K."/>
            <person name="Landers T."/>
            <person name="Lara M."/>
            <person name="Lee W."/>
            <person name="Leger J.P."/>
            <person name="Lennon N."/>
            <person name="Leuper L."/>
            <person name="LeVine S."/>
            <person name="Liu J."/>
            <person name="Liu X."/>
            <person name="Lokyitsang Y."/>
            <person name="Lokyitsang T."/>
            <person name="Lui A."/>
            <person name="Macdonald J."/>
            <person name="Major J."/>
            <person name="Marabella R."/>
            <person name="Maru K."/>
            <person name="Matthews C."/>
            <person name="McDonough S."/>
            <person name="Mehta T."/>
            <person name="Meldrim J."/>
            <person name="Melnikov A."/>
            <person name="Meneus L."/>
            <person name="Mihalev A."/>
            <person name="Mihova T."/>
            <person name="Miller K."/>
            <person name="Mittelman R."/>
            <person name="Mlenga V."/>
            <person name="Mulrain L."/>
            <person name="Munson G."/>
            <person name="Navidi A."/>
            <person name="Naylor J."/>
            <person name="Nguyen T."/>
            <person name="Nguyen N."/>
            <person name="Nguyen C."/>
            <person name="Nguyen T."/>
            <person name="Nicol R."/>
            <person name="Norbu N."/>
            <person name="Norbu C."/>
            <person name="Novod N."/>
            <person name="Nyima T."/>
            <person name="Olandt P."/>
            <person name="O'Neill B."/>
            <person name="O'Neill K."/>
            <person name="Osman S."/>
            <person name="Oyono L."/>
            <person name="Patti C."/>
            <person name="Perrin D."/>
            <person name="Phunkhang P."/>
            <person name="Pierre F."/>
            <person name="Priest M."/>
            <person name="Rachupka A."/>
            <person name="Raghuraman S."/>
            <person name="Rameau R."/>
            <person name="Ray V."/>
            <person name="Raymond C."/>
            <person name="Rege F."/>
            <person name="Rise C."/>
            <person name="Rogers J."/>
            <person name="Rogov P."/>
            <person name="Sahalie J."/>
            <person name="Settipalli S."/>
            <person name="Sharpe T."/>
            <person name="Shea T."/>
            <person name="Sheehan M."/>
            <person name="Sherpa N."/>
            <person name="Shi J."/>
            <person name="Shih D."/>
            <person name="Sloan J."/>
            <person name="Smith C."/>
            <person name="Sparrow T."/>
            <person name="Stalker J."/>
            <person name="Stange-Thomann N."/>
            <person name="Stavropoulos S."/>
            <person name="Stone C."/>
            <person name="Stone S."/>
            <person name="Sykes S."/>
            <person name="Tchuinga P."/>
            <person name="Tenzing P."/>
            <person name="Tesfaye S."/>
            <person name="Thoulutsang D."/>
            <person name="Thoulutsang Y."/>
            <person name="Topham K."/>
            <person name="Topping I."/>
            <person name="Tsamla T."/>
            <person name="Vassiliev H."/>
            <person name="Venkataraman V."/>
            <person name="Vo A."/>
            <person name="Wangchuk T."/>
            <person name="Wangdi T."/>
            <person name="Weiand M."/>
            <person name="Wilkinson J."/>
            <person name="Wilson A."/>
            <person name="Yadav S."/>
            <person name="Yang S."/>
            <person name="Yang X."/>
            <person name="Young G."/>
            <person name="Yu Q."/>
            <person name="Zainoun J."/>
            <person name="Zembek L."/>
            <person name="Zimmer A."/>
            <person name="Lander E.S."/>
        </authorList>
    </citation>
    <scope>NUCLEOTIDE SEQUENCE [LARGE SCALE GENOMIC DNA]</scope>
    <source>
        <strain evidence="6">Boxer</strain>
    </source>
</reference>
<proteinExistence type="inferred from homology"/>
<evidence type="ECO:0000256" key="5">
    <source>
        <dbReference type="SAM" id="Phobius"/>
    </source>
</evidence>
<dbReference type="InterPro" id="IPR018784">
    <property type="entry name" value="LLPH-like"/>
</dbReference>
<dbReference type="OrthoDB" id="6257894at2759"/>
<sequence length="220" mass="25677">MIVTERERERQRHRQREKQAPYTRSPMWDSIPGLQDRALGQRQAPNRYATQGSLGLCFVLITFDRVFQGLALLFFNSKFFCFCICISASFPGNMAKSLRSKWKRKMRAEKRKKNAPKELSRLKSILKMDSDVLMKDVQEIATVVVPKHCQEQTQCVVQDEKDDMKMETEIKRNKKSLLDQHGQYPIWMNQRQRKRLKAKREKGKGKSKAKAAKAAKGLAW</sequence>
<dbReference type="AlphaFoldDB" id="A0A8P0TUA9"/>
<feature type="compositionally biased region" description="Basic residues" evidence="4">
    <location>
        <begin position="191"/>
        <end position="213"/>
    </location>
</feature>
<comment type="similarity">
    <text evidence="1">Belongs to the learning-associated protein family.</text>
</comment>
<name>A0A8P0TUA9_CANLF</name>
<evidence type="ECO:0000256" key="3">
    <source>
        <dbReference type="ARBA" id="ARBA00034144"/>
    </source>
</evidence>
<evidence type="ECO:0000256" key="2">
    <source>
        <dbReference type="ARBA" id="ARBA00034141"/>
    </source>
</evidence>
<gene>
    <name evidence="6" type="primary">LLPH</name>
</gene>
<keyword evidence="5" id="KW-1133">Transmembrane helix</keyword>
<dbReference type="PANTHER" id="PTHR34253:SF1">
    <property type="entry name" value="PROTEIN LLP HOMOLOG"/>
    <property type="match status" value="1"/>
</dbReference>
<dbReference type="PANTHER" id="PTHR34253">
    <property type="entry name" value="PROTEIN LLP HOMOLOG"/>
    <property type="match status" value="1"/>
</dbReference>
<feature type="region of interest" description="Disordered" evidence="4">
    <location>
        <begin position="1"/>
        <end position="28"/>
    </location>
</feature>
<feature type="compositionally biased region" description="Basic and acidic residues" evidence="4">
    <location>
        <begin position="1"/>
        <end position="10"/>
    </location>
</feature>
<evidence type="ECO:0000313" key="6">
    <source>
        <dbReference type="Ensembl" id="ENSCAFP00000075343.1"/>
    </source>
</evidence>
<feature type="region of interest" description="Disordered" evidence="4">
    <location>
        <begin position="191"/>
        <end position="220"/>
    </location>
</feature>
<accession>A0A8P0TUA9</accession>
<feature type="transmembrane region" description="Helical" evidence="5">
    <location>
        <begin position="73"/>
        <end position="95"/>
    </location>
</feature>
<organism evidence="6 7">
    <name type="scientific">Canis lupus familiaris</name>
    <name type="common">Dog</name>
    <name type="synonym">Canis familiaris</name>
    <dbReference type="NCBI Taxonomy" id="9615"/>
    <lineage>
        <taxon>Eukaryota</taxon>
        <taxon>Metazoa</taxon>
        <taxon>Chordata</taxon>
        <taxon>Craniata</taxon>
        <taxon>Vertebrata</taxon>
        <taxon>Euteleostomi</taxon>
        <taxon>Mammalia</taxon>
        <taxon>Eutheria</taxon>
        <taxon>Laurasiatheria</taxon>
        <taxon>Carnivora</taxon>
        <taxon>Caniformia</taxon>
        <taxon>Canidae</taxon>
        <taxon>Canis</taxon>
    </lineage>
</organism>
<keyword evidence="5" id="KW-0472">Membrane</keyword>
<evidence type="ECO:0000313" key="7">
    <source>
        <dbReference type="Proteomes" id="UP000002254"/>
    </source>
</evidence>
<dbReference type="Pfam" id="PF10169">
    <property type="entry name" value="LLPH"/>
    <property type="match status" value="1"/>
</dbReference>
<reference evidence="6" key="2">
    <citation type="submission" date="2025-08" db="UniProtKB">
        <authorList>
            <consortium name="Ensembl"/>
        </authorList>
    </citation>
    <scope>IDENTIFICATION</scope>
</reference>
<evidence type="ECO:0000256" key="1">
    <source>
        <dbReference type="ARBA" id="ARBA00034118"/>
    </source>
</evidence>
<evidence type="ECO:0000256" key="4">
    <source>
        <dbReference type="SAM" id="MobiDB-lite"/>
    </source>
</evidence>